<feature type="compositionally biased region" description="Basic and acidic residues" evidence="1">
    <location>
        <begin position="226"/>
        <end position="238"/>
    </location>
</feature>
<dbReference type="EMBL" id="JAUSVK010000001">
    <property type="protein sequence ID" value="MDQ0392943.1"/>
    <property type="molecule type" value="Genomic_DNA"/>
</dbReference>
<dbReference type="Pfam" id="PF06776">
    <property type="entry name" value="IalB"/>
    <property type="match status" value="1"/>
</dbReference>
<accession>A0ABU0FFQ6</accession>
<evidence type="ECO:0000313" key="3">
    <source>
        <dbReference type="EMBL" id="MDQ0392943.1"/>
    </source>
</evidence>
<dbReference type="Gene3D" id="2.60.40.1880">
    <property type="entry name" value="Invasion associated locus B (IalB) protein"/>
    <property type="match status" value="1"/>
</dbReference>
<reference evidence="3 4" key="1">
    <citation type="submission" date="2023-07" db="EMBL/GenBank/DDBJ databases">
        <title>Genomic Encyclopedia of Type Strains, Phase IV (KMG-IV): sequencing the most valuable type-strain genomes for metagenomic binning, comparative biology and taxonomic classification.</title>
        <authorList>
            <person name="Goeker M."/>
        </authorList>
    </citation>
    <scope>NUCLEOTIDE SEQUENCE [LARGE SCALE GENOMIC DNA]</scope>
    <source>
        <strain evidence="3 4">DSM 5896</strain>
    </source>
</reference>
<dbReference type="Proteomes" id="UP001237448">
    <property type="component" value="Unassembled WGS sequence"/>
</dbReference>
<feature type="region of interest" description="Disordered" evidence="1">
    <location>
        <begin position="226"/>
        <end position="252"/>
    </location>
</feature>
<dbReference type="InterPro" id="IPR010642">
    <property type="entry name" value="Invasion_prot_B"/>
</dbReference>
<evidence type="ECO:0000313" key="4">
    <source>
        <dbReference type="Proteomes" id="UP001237448"/>
    </source>
</evidence>
<gene>
    <name evidence="3" type="ORF">J3R73_002735</name>
</gene>
<feature type="compositionally biased region" description="Low complexity" evidence="1">
    <location>
        <begin position="25"/>
        <end position="36"/>
    </location>
</feature>
<keyword evidence="4" id="KW-1185">Reference proteome</keyword>
<protein>
    <submittedName>
        <fullName evidence="3">Invasion protein IalB</fullName>
    </submittedName>
</protein>
<dbReference type="RefSeq" id="WP_307427618.1">
    <property type="nucleotide sequence ID" value="NZ_JAUSVK010000001.1"/>
</dbReference>
<feature type="signal peptide" evidence="2">
    <location>
        <begin position="1"/>
        <end position="24"/>
    </location>
</feature>
<feature type="chain" id="PRO_5046077833" evidence="2">
    <location>
        <begin position="25"/>
        <end position="252"/>
    </location>
</feature>
<evidence type="ECO:0000256" key="2">
    <source>
        <dbReference type="SAM" id="SignalP"/>
    </source>
</evidence>
<evidence type="ECO:0000256" key="1">
    <source>
        <dbReference type="SAM" id="MobiDB-lite"/>
    </source>
</evidence>
<name>A0ABU0FFQ6_9HYPH</name>
<keyword evidence="2" id="KW-0732">Signal</keyword>
<proteinExistence type="predicted"/>
<feature type="region of interest" description="Disordered" evidence="1">
    <location>
        <begin position="25"/>
        <end position="77"/>
    </location>
</feature>
<sequence length="252" mass="26718">MMSFRLFATAAVAALCLAATPALAQDKPAKPAATTKQKQKPPVKPAAPAKQPESAARAPDAGEEEPQLAGAITPPLSSSQPEWIKVCQNDQQTKKEVCLTNRALRSETGQTLMTAVVVQLTSDKKQILRMILPVGVLIPNGAGIFLDNAHYLSGKFLVCTPEGCLVQIELSDAELAALRKAHTMSVALKTPNQQVVLPLSVDGLAKALDNPPLNPQSVVDEQKKLQEELQKAAEKARSDLNSSAPAPAKPAQ</sequence>
<dbReference type="InterPro" id="IPR038696">
    <property type="entry name" value="IalB_sf"/>
</dbReference>
<organism evidence="3 4">
    <name type="scientific">Labrys monachus</name>
    <dbReference type="NCBI Taxonomy" id="217067"/>
    <lineage>
        <taxon>Bacteria</taxon>
        <taxon>Pseudomonadati</taxon>
        <taxon>Pseudomonadota</taxon>
        <taxon>Alphaproteobacteria</taxon>
        <taxon>Hyphomicrobiales</taxon>
        <taxon>Xanthobacteraceae</taxon>
        <taxon>Labrys</taxon>
    </lineage>
</organism>
<comment type="caution">
    <text evidence="3">The sequence shown here is derived from an EMBL/GenBank/DDBJ whole genome shotgun (WGS) entry which is preliminary data.</text>
</comment>